<dbReference type="KEGG" id="ifn:GM661_00500"/>
<evidence type="ECO:0000256" key="2">
    <source>
        <dbReference type="SAM" id="MobiDB-lite"/>
    </source>
</evidence>
<evidence type="ECO:0000256" key="1">
    <source>
        <dbReference type="SAM" id="Coils"/>
    </source>
</evidence>
<feature type="region of interest" description="Disordered" evidence="2">
    <location>
        <begin position="156"/>
        <end position="215"/>
    </location>
</feature>
<organism evidence="3 4">
    <name type="scientific">Iocasia fonsfrigidae</name>
    <dbReference type="NCBI Taxonomy" id="2682810"/>
    <lineage>
        <taxon>Bacteria</taxon>
        <taxon>Bacillati</taxon>
        <taxon>Bacillota</taxon>
        <taxon>Clostridia</taxon>
        <taxon>Halanaerobiales</taxon>
        <taxon>Halanaerobiaceae</taxon>
        <taxon>Iocasia</taxon>
    </lineage>
</organism>
<dbReference type="AlphaFoldDB" id="A0A8A7K4A7"/>
<gene>
    <name evidence="3" type="ORF">GM661_00500</name>
</gene>
<accession>A0A8A7K4A7</accession>
<feature type="coiled-coil region" evidence="1">
    <location>
        <begin position="45"/>
        <end position="96"/>
    </location>
</feature>
<keyword evidence="4" id="KW-1185">Reference proteome</keyword>
<feature type="compositionally biased region" description="Basic and acidic residues" evidence="2">
    <location>
        <begin position="157"/>
        <end position="177"/>
    </location>
</feature>
<evidence type="ECO:0000313" key="3">
    <source>
        <dbReference type="EMBL" id="QTL96553.1"/>
    </source>
</evidence>
<dbReference type="InterPro" id="IPR009636">
    <property type="entry name" value="SCAF"/>
</dbReference>
<proteinExistence type="predicted"/>
<keyword evidence="1" id="KW-0175">Coiled coil</keyword>
<sequence>MSRFVELLGEELGKQVQEKLGDGFIIGKEENYIAKHRFDEVNEQLGEYKKMLSDRDNQLEELKKKAGDNEELNQRIQELEEQNKTTAEEYESQLAAQKFDFELEKAIREAGARNPKAVKALLNTDEIKLEDGKLTGLDAQLEKLQKDEDYLFGEVGLKGKDHDEGDGKLDQDYKENPWEPGKVSLTKQSEILDENPGKAKKLIEKAGGNPSDYGL</sequence>
<protein>
    <submittedName>
        <fullName evidence="3">Scaffolding protein</fullName>
    </submittedName>
</protein>
<dbReference type="EMBL" id="CP046640">
    <property type="protein sequence ID" value="QTL96553.1"/>
    <property type="molecule type" value="Genomic_DNA"/>
</dbReference>
<name>A0A8A7K4A7_9FIRM</name>
<reference evidence="3" key="1">
    <citation type="submission" date="2019-12" db="EMBL/GenBank/DDBJ databases">
        <authorList>
            <person name="zhang j."/>
            <person name="sun C.M."/>
        </authorList>
    </citation>
    <scope>NUCLEOTIDE SEQUENCE</scope>
    <source>
        <strain evidence="3">NS-1</strain>
    </source>
</reference>
<dbReference type="Proteomes" id="UP000665020">
    <property type="component" value="Chromosome"/>
</dbReference>
<dbReference type="RefSeq" id="WP_230868271.1">
    <property type="nucleotide sequence ID" value="NZ_CP046640.1"/>
</dbReference>
<feature type="compositionally biased region" description="Basic and acidic residues" evidence="2">
    <location>
        <begin position="195"/>
        <end position="204"/>
    </location>
</feature>
<evidence type="ECO:0000313" key="4">
    <source>
        <dbReference type="Proteomes" id="UP000665020"/>
    </source>
</evidence>
<dbReference type="Pfam" id="PF06810">
    <property type="entry name" value="Phage_scaffold"/>
    <property type="match status" value="1"/>
</dbReference>